<dbReference type="InterPro" id="IPR005543">
    <property type="entry name" value="PASTA_dom"/>
</dbReference>
<feature type="transmembrane region" description="Helical" evidence="4">
    <location>
        <begin position="12"/>
        <end position="31"/>
    </location>
</feature>
<reference evidence="6 7" key="1">
    <citation type="submission" date="2018-03" db="EMBL/GenBank/DDBJ databases">
        <title>Genomic Encyclopedia of Type Strains, Phase III (KMG-III): the genomes of soil and plant-associated and newly described type strains.</title>
        <authorList>
            <person name="Whitman W."/>
        </authorList>
    </citation>
    <scope>NUCLEOTIDE SEQUENCE [LARGE SCALE GENOMIC DNA]</scope>
    <source>
        <strain evidence="6 7">CGMCC 1.12700</strain>
    </source>
</reference>
<dbReference type="SUPFAM" id="SSF56601">
    <property type="entry name" value="beta-lactamase/transpeptidase-like"/>
    <property type="match status" value="1"/>
</dbReference>
<dbReference type="Pfam" id="PF03717">
    <property type="entry name" value="PBP_dimer"/>
    <property type="match status" value="1"/>
</dbReference>
<dbReference type="Proteomes" id="UP000240572">
    <property type="component" value="Unassembled WGS sequence"/>
</dbReference>
<dbReference type="SUPFAM" id="SSF56519">
    <property type="entry name" value="Penicillin binding protein dimerisation domain"/>
    <property type="match status" value="1"/>
</dbReference>
<evidence type="ECO:0000256" key="2">
    <source>
        <dbReference type="ARBA" id="ARBA00022645"/>
    </source>
</evidence>
<dbReference type="EMBL" id="PYGD01000001">
    <property type="protein sequence ID" value="PSK94738.1"/>
    <property type="molecule type" value="Genomic_DNA"/>
</dbReference>
<dbReference type="Gene3D" id="3.30.450.330">
    <property type="match status" value="1"/>
</dbReference>
<dbReference type="InterPro" id="IPR036138">
    <property type="entry name" value="PBP_dimer_sf"/>
</dbReference>
<dbReference type="Gene3D" id="3.30.10.20">
    <property type="match status" value="1"/>
</dbReference>
<keyword evidence="6" id="KW-0132">Cell division</keyword>
<dbReference type="Pfam" id="PF03793">
    <property type="entry name" value="PASTA"/>
    <property type="match status" value="1"/>
</dbReference>
<dbReference type="GO" id="GO:0051301">
    <property type="term" value="P:cell division"/>
    <property type="evidence" value="ECO:0007669"/>
    <property type="project" value="UniProtKB-KW"/>
</dbReference>
<dbReference type="Gene3D" id="3.40.710.10">
    <property type="entry name" value="DD-peptidase/beta-lactamase superfamily"/>
    <property type="match status" value="1"/>
</dbReference>
<proteinExistence type="predicted"/>
<accession>A0A2P8DBY6</accession>
<dbReference type="SUPFAM" id="SSF54184">
    <property type="entry name" value="Penicillin-binding protein 2x (pbp-2x), c-terminal domain"/>
    <property type="match status" value="1"/>
</dbReference>
<keyword evidence="2" id="KW-0378">Hydrolase</keyword>
<keyword evidence="2" id="KW-0645">Protease</keyword>
<keyword evidence="3 4" id="KW-0472">Membrane</keyword>
<keyword evidence="7" id="KW-1185">Reference proteome</keyword>
<keyword evidence="4" id="KW-1133">Transmembrane helix</keyword>
<evidence type="ECO:0000256" key="4">
    <source>
        <dbReference type="SAM" id="Phobius"/>
    </source>
</evidence>
<dbReference type="PROSITE" id="PS51178">
    <property type="entry name" value="PASTA"/>
    <property type="match status" value="1"/>
</dbReference>
<dbReference type="GO" id="GO:0008658">
    <property type="term" value="F:penicillin binding"/>
    <property type="evidence" value="ECO:0007669"/>
    <property type="project" value="InterPro"/>
</dbReference>
<dbReference type="OrthoDB" id="9804124at2"/>
<keyword evidence="2" id="KW-0121">Carboxypeptidase</keyword>
<evidence type="ECO:0000259" key="5">
    <source>
        <dbReference type="PROSITE" id="PS51178"/>
    </source>
</evidence>
<dbReference type="PANTHER" id="PTHR30627:SF1">
    <property type="entry name" value="PEPTIDOGLYCAN D,D-TRANSPEPTIDASE FTSI"/>
    <property type="match status" value="1"/>
</dbReference>
<name>A0A2P8DBY6_9BACT</name>
<dbReference type="InterPro" id="IPR001460">
    <property type="entry name" value="PCN-bd_Tpept"/>
</dbReference>
<sequence length="694" mass="77039">MDVKRDIRFRVYLSFTGIVILAVAIIVKALTIQVNEGESLRAQAEKAHTKEEKLFPERGNIYSEDGTLLSSTIPQFDLRVDFKAINKDTFRQYVDTLATCMSRLFADASADDYRQQLKNAYKRGDRYWLLRKNAPYYEYQAVRNFPLLSKGKNKGGFIAEPRSRRVNPYGMLAYRTVGLFRENADNIGLEKKYDSVLCGKQGRRIIRKTTGGTWMPIEGSEVDPINGQDIVTTLDINIQDITEHALLDVLTKNNCQYGTAIVMEVKTGKIRALANLGRQSDGSYWEDFNYAMIPTEPGSTFKLMSLYSLLEDGYVTINDNVNAQGGVAVFGNQRVVDDHGGLGLISIKKAFAQSSNVAFAKLVNQYYFNDPMKYIRHLQKLKLNIKTGIDLTGERSPRIKTTSSSDWNKVTSLPWIGYGYESLITPLHTCMVYNAVANNGRMMKPYLVSAIREYGLNVKEFKPTVLVDSIGKRSTVAQMQQAMRAVVEEGTARGIKSPYYTAAGKTGTAQVADKGISYADGVRQGSFVGYFPYENPQYTIAVVVRSTPHGSYYGAVVGAPVFKAIADKLYAAHIGGWRVPADSLVKEKRIVAKKAASENLVTVMRNMGMPAPAENWRGIAYLQPDSSGRYALRKVETSKSYVPDVSGMGLRDALYILENTGLQVSVSGNGKVVTQSLQAGNKVIKGQHIHIQLG</sequence>
<feature type="domain" description="PASTA" evidence="5">
    <location>
        <begin position="636"/>
        <end position="694"/>
    </location>
</feature>
<keyword evidence="4" id="KW-0812">Transmembrane</keyword>
<evidence type="ECO:0000256" key="3">
    <source>
        <dbReference type="ARBA" id="ARBA00023136"/>
    </source>
</evidence>
<dbReference type="AlphaFoldDB" id="A0A2P8DBY6"/>
<dbReference type="RefSeq" id="WP_106521425.1">
    <property type="nucleotide sequence ID" value="NZ_PYGD01000001.1"/>
</dbReference>
<dbReference type="SMART" id="SM00740">
    <property type="entry name" value="PASTA"/>
    <property type="match status" value="1"/>
</dbReference>
<gene>
    <name evidence="6" type="ORF">B0I18_101898</name>
</gene>
<dbReference type="CDD" id="cd06575">
    <property type="entry name" value="PASTA_Pbp2x-like_2"/>
    <property type="match status" value="1"/>
</dbReference>
<dbReference type="Pfam" id="PF00905">
    <property type="entry name" value="Transpeptidase"/>
    <property type="match status" value="1"/>
</dbReference>
<organism evidence="6 7">
    <name type="scientific">Taibaiella chishuiensis</name>
    <dbReference type="NCBI Taxonomy" id="1434707"/>
    <lineage>
        <taxon>Bacteria</taxon>
        <taxon>Pseudomonadati</taxon>
        <taxon>Bacteroidota</taxon>
        <taxon>Chitinophagia</taxon>
        <taxon>Chitinophagales</taxon>
        <taxon>Chitinophagaceae</taxon>
        <taxon>Taibaiella</taxon>
    </lineage>
</organism>
<evidence type="ECO:0000256" key="1">
    <source>
        <dbReference type="ARBA" id="ARBA00004370"/>
    </source>
</evidence>
<evidence type="ECO:0000313" key="7">
    <source>
        <dbReference type="Proteomes" id="UP000240572"/>
    </source>
</evidence>
<dbReference type="PANTHER" id="PTHR30627">
    <property type="entry name" value="PEPTIDOGLYCAN D,D-TRANSPEPTIDASE"/>
    <property type="match status" value="1"/>
</dbReference>
<evidence type="ECO:0000313" key="6">
    <source>
        <dbReference type="EMBL" id="PSK94738.1"/>
    </source>
</evidence>
<dbReference type="GO" id="GO:0005886">
    <property type="term" value="C:plasma membrane"/>
    <property type="evidence" value="ECO:0007669"/>
    <property type="project" value="TreeGrafter"/>
</dbReference>
<keyword evidence="6" id="KW-0131">Cell cycle</keyword>
<dbReference type="InterPro" id="IPR050515">
    <property type="entry name" value="Beta-lactam/transpept"/>
</dbReference>
<comment type="subcellular location">
    <subcellularLocation>
        <location evidence="1">Membrane</location>
    </subcellularLocation>
</comment>
<dbReference type="InterPro" id="IPR005311">
    <property type="entry name" value="PBP_dimer"/>
</dbReference>
<dbReference type="InterPro" id="IPR012338">
    <property type="entry name" value="Beta-lactam/transpept-like"/>
</dbReference>
<dbReference type="GO" id="GO:0071555">
    <property type="term" value="P:cell wall organization"/>
    <property type="evidence" value="ECO:0007669"/>
    <property type="project" value="TreeGrafter"/>
</dbReference>
<protein>
    <submittedName>
        <fullName evidence="6">Cell division protein FtsI (Penicillin-binding protein 3)</fullName>
    </submittedName>
</protein>
<comment type="caution">
    <text evidence="6">The sequence shown here is derived from an EMBL/GenBank/DDBJ whole genome shotgun (WGS) entry which is preliminary data.</text>
</comment>
<dbReference type="GO" id="GO:0004180">
    <property type="term" value="F:carboxypeptidase activity"/>
    <property type="evidence" value="ECO:0007669"/>
    <property type="project" value="UniProtKB-KW"/>
</dbReference>
<dbReference type="Gene3D" id="3.90.1310.10">
    <property type="entry name" value="Penicillin-binding protein 2a (Domain 2)"/>
    <property type="match status" value="1"/>
</dbReference>